<evidence type="ECO:0000256" key="1">
    <source>
        <dbReference type="SAM" id="MobiDB-lite"/>
    </source>
</evidence>
<accession>A0A0C3BW47</accession>
<feature type="compositionally biased region" description="Polar residues" evidence="1">
    <location>
        <begin position="593"/>
        <end position="607"/>
    </location>
</feature>
<feature type="region of interest" description="Disordered" evidence="1">
    <location>
        <begin position="117"/>
        <end position="194"/>
    </location>
</feature>
<evidence type="ECO:0000313" key="4">
    <source>
        <dbReference type="Proteomes" id="UP000054166"/>
    </source>
</evidence>
<keyword evidence="2" id="KW-0812">Transmembrane</keyword>
<feature type="region of interest" description="Disordered" evidence="1">
    <location>
        <begin position="524"/>
        <end position="671"/>
    </location>
</feature>
<reference evidence="3 4" key="1">
    <citation type="submission" date="2014-04" db="EMBL/GenBank/DDBJ databases">
        <authorList>
            <consortium name="DOE Joint Genome Institute"/>
            <person name="Kuo A."/>
            <person name="Tarkka M."/>
            <person name="Buscot F."/>
            <person name="Kohler A."/>
            <person name="Nagy L.G."/>
            <person name="Floudas D."/>
            <person name="Copeland A."/>
            <person name="Barry K.W."/>
            <person name="Cichocki N."/>
            <person name="Veneault-Fourrey C."/>
            <person name="LaButti K."/>
            <person name="Lindquist E.A."/>
            <person name="Lipzen A."/>
            <person name="Lundell T."/>
            <person name="Morin E."/>
            <person name="Murat C."/>
            <person name="Sun H."/>
            <person name="Tunlid A."/>
            <person name="Henrissat B."/>
            <person name="Grigoriev I.V."/>
            <person name="Hibbett D.S."/>
            <person name="Martin F."/>
            <person name="Nordberg H.P."/>
            <person name="Cantor M.N."/>
            <person name="Hua S.X."/>
        </authorList>
    </citation>
    <scope>NUCLEOTIDE SEQUENCE [LARGE SCALE GENOMIC DNA]</scope>
    <source>
        <strain evidence="3 4">F 1598</strain>
    </source>
</reference>
<feature type="compositionally biased region" description="Pro residues" evidence="1">
    <location>
        <begin position="569"/>
        <end position="585"/>
    </location>
</feature>
<feature type="compositionally biased region" description="Low complexity" evidence="1">
    <location>
        <begin position="157"/>
        <end position="170"/>
    </location>
</feature>
<reference evidence="4" key="2">
    <citation type="submission" date="2015-01" db="EMBL/GenBank/DDBJ databases">
        <title>Evolutionary Origins and Diversification of the Mycorrhizal Mutualists.</title>
        <authorList>
            <consortium name="DOE Joint Genome Institute"/>
            <consortium name="Mycorrhizal Genomics Consortium"/>
            <person name="Kohler A."/>
            <person name="Kuo A."/>
            <person name="Nagy L.G."/>
            <person name="Floudas D."/>
            <person name="Copeland A."/>
            <person name="Barry K.W."/>
            <person name="Cichocki N."/>
            <person name="Veneault-Fourrey C."/>
            <person name="LaButti K."/>
            <person name="Lindquist E.A."/>
            <person name="Lipzen A."/>
            <person name="Lundell T."/>
            <person name="Morin E."/>
            <person name="Murat C."/>
            <person name="Riley R."/>
            <person name="Ohm R."/>
            <person name="Sun H."/>
            <person name="Tunlid A."/>
            <person name="Henrissat B."/>
            <person name="Grigoriev I.V."/>
            <person name="Hibbett D.S."/>
            <person name="Martin F."/>
        </authorList>
    </citation>
    <scope>NUCLEOTIDE SEQUENCE [LARGE SCALE GENOMIC DNA]</scope>
    <source>
        <strain evidence="4">F 1598</strain>
    </source>
</reference>
<feature type="compositionally biased region" description="Basic and acidic residues" evidence="1">
    <location>
        <begin position="660"/>
        <end position="671"/>
    </location>
</feature>
<sequence length="671" mass="70213">MHSGTVVPKRHLQPRQSNGCISCPPTPPCNCSSNESCFQINRDCNTCGTFKCVANSDDSSSTAGGSGGTSKGALAGAVVGVLVALAAAIYLVVWYRRRRALKASAIPEAKIDVPAPAEAVLNRPDPSEKLSSRPPTELTNTRIYSTQSDGTIDLDPQSQRSASVRAQSQRTSTNSNPFSDSHLSIQTTGSAGTGGTNVIPIALVPPGSMSTISSNCASENHPLTPIRPERSGELDLGMDHLNVSRQGTGAAYPRSQISGISGVSSRHSYISNMSYSSEFLNEAPVIVTPTQGGVVRQVIGSVKAEMISASVSSRPSTPNSPNSTGSSLTSRPSIRSPLAASSFGPSDVLREREEEPELPARSPFDDENSAKNSQLTPSTVTTFNIPSPGSPVTSVRGSELQEPHLPWAQFSESSRPSSMSTQAGSIVADIGSATRINVGLGGLQSGSTFPNTPSTAGQNLRSPYRTTMARLVNPPSTENLGTLEQQQQRALDHAQARAQAQGGEKSRRVSGSSAISNTADSILESFPFVPPSPISDRPIRSPPRSPLNQRVFNATSAPQPSTQSSTQPSTPPPPHPPPPPEPANPPENRRTLGMSTGSQLSTASSGLGSFPFQIESGPAHESHGGAPPSSFPGPGPGRQRASLDTLALTSDLSSYPLGYDRAESKDRYPTS</sequence>
<dbReference type="Proteomes" id="UP000054166">
    <property type="component" value="Unassembled WGS sequence"/>
</dbReference>
<dbReference type="STRING" id="765440.A0A0C3BW47"/>
<keyword evidence="2" id="KW-1133">Transmembrane helix</keyword>
<proteinExistence type="predicted"/>
<feature type="compositionally biased region" description="Low complexity" evidence="1">
    <location>
        <begin position="309"/>
        <end position="330"/>
    </location>
</feature>
<keyword evidence="2" id="KW-0472">Membrane</keyword>
<keyword evidence="4" id="KW-1185">Reference proteome</keyword>
<feature type="compositionally biased region" description="Polar residues" evidence="1">
    <location>
        <begin position="171"/>
        <end position="190"/>
    </location>
</feature>
<gene>
    <name evidence="3" type="ORF">PILCRDRAFT_146837</name>
</gene>
<dbReference type="InParanoid" id="A0A0C3BW47"/>
<evidence type="ECO:0008006" key="5">
    <source>
        <dbReference type="Google" id="ProtNLM"/>
    </source>
</evidence>
<feature type="compositionally biased region" description="Low complexity" evidence="1">
    <location>
        <begin position="554"/>
        <end position="568"/>
    </location>
</feature>
<feature type="compositionally biased region" description="Polar residues" evidence="1">
    <location>
        <begin position="133"/>
        <end position="150"/>
    </location>
</feature>
<feature type="region of interest" description="Disordered" evidence="1">
    <location>
        <begin position="309"/>
        <end position="400"/>
    </location>
</feature>
<evidence type="ECO:0000256" key="2">
    <source>
        <dbReference type="SAM" id="Phobius"/>
    </source>
</evidence>
<dbReference type="CDD" id="cd12087">
    <property type="entry name" value="TM_EGFR-like"/>
    <property type="match status" value="1"/>
</dbReference>
<organism evidence="3 4">
    <name type="scientific">Piloderma croceum (strain F 1598)</name>
    <dbReference type="NCBI Taxonomy" id="765440"/>
    <lineage>
        <taxon>Eukaryota</taxon>
        <taxon>Fungi</taxon>
        <taxon>Dikarya</taxon>
        <taxon>Basidiomycota</taxon>
        <taxon>Agaricomycotina</taxon>
        <taxon>Agaricomycetes</taxon>
        <taxon>Agaricomycetidae</taxon>
        <taxon>Atheliales</taxon>
        <taxon>Atheliaceae</taxon>
        <taxon>Piloderma</taxon>
    </lineage>
</organism>
<feature type="compositionally biased region" description="Polar residues" evidence="1">
    <location>
        <begin position="370"/>
        <end position="396"/>
    </location>
</feature>
<evidence type="ECO:0000313" key="3">
    <source>
        <dbReference type="EMBL" id="KIM90768.1"/>
    </source>
</evidence>
<dbReference type="HOGENOM" id="CLU_407767_0_0_1"/>
<dbReference type="AlphaFoldDB" id="A0A0C3BW47"/>
<name>A0A0C3BW47_PILCF</name>
<feature type="transmembrane region" description="Helical" evidence="2">
    <location>
        <begin position="73"/>
        <end position="95"/>
    </location>
</feature>
<protein>
    <recommendedName>
        <fullName evidence="5">Membrane anchor Opy2 N-terminal domain-containing protein</fullName>
    </recommendedName>
</protein>
<dbReference type="EMBL" id="KN832972">
    <property type="protein sequence ID" value="KIM90768.1"/>
    <property type="molecule type" value="Genomic_DNA"/>
</dbReference>
<dbReference type="OrthoDB" id="2402916at2759"/>
<feature type="compositionally biased region" description="Low complexity" evidence="1">
    <location>
        <begin position="642"/>
        <end position="654"/>
    </location>
</feature>